<dbReference type="InterPro" id="IPR053142">
    <property type="entry name" value="PchR_regulatory_protein"/>
</dbReference>
<keyword evidence="2" id="KW-0238">DNA-binding</keyword>
<organism evidence="5 6">
    <name type="scientific">Marinobacter lutaoensis</name>
    <dbReference type="NCBI Taxonomy" id="135739"/>
    <lineage>
        <taxon>Bacteria</taxon>
        <taxon>Pseudomonadati</taxon>
        <taxon>Pseudomonadota</taxon>
        <taxon>Gammaproteobacteria</taxon>
        <taxon>Pseudomonadales</taxon>
        <taxon>Marinobacteraceae</taxon>
        <taxon>Marinobacter</taxon>
    </lineage>
</organism>
<dbReference type="GO" id="GO:0043565">
    <property type="term" value="F:sequence-specific DNA binding"/>
    <property type="evidence" value="ECO:0007669"/>
    <property type="project" value="InterPro"/>
</dbReference>
<dbReference type="PANTHER" id="PTHR47893">
    <property type="entry name" value="REGULATORY PROTEIN PCHR"/>
    <property type="match status" value="1"/>
</dbReference>
<evidence type="ECO:0000256" key="1">
    <source>
        <dbReference type="ARBA" id="ARBA00023015"/>
    </source>
</evidence>
<dbReference type="EMBL" id="MSCW01000004">
    <property type="protein sequence ID" value="ONF44543.1"/>
    <property type="molecule type" value="Genomic_DNA"/>
</dbReference>
<dbReference type="SUPFAM" id="SSF46689">
    <property type="entry name" value="Homeodomain-like"/>
    <property type="match status" value="2"/>
</dbReference>
<dbReference type="RefSeq" id="WP_076723702.1">
    <property type="nucleotide sequence ID" value="NZ_MSCW01000004.1"/>
</dbReference>
<evidence type="ECO:0000256" key="3">
    <source>
        <dbReference type="ARBA" id="ARBA00023163"/>
    </source>
</evidence>
<dbReference type="PRINTS" id="PR00032">
    <property type="entry name" value="HTHARAC"/>
</dbReference>
<evidence type="ECO:0000256" key="2">
    <source>
        <dbReference type="ARBA" id="ARBA00023125"/>
    </source>
</evidence>
<accession>A0A1V2DV12</accession>
<dbReference type="Pfam" id="PF12833">
    <property type="entry name" value="HTH_18"/>
    <property type="match status" value="1"/>
</dbReference>
<evidence type="ECO:0000259" key="4">
    <source>
        <dbReference type="PROSITE" id="PS01124"/>
    </source>
</evidence>
<dbReference type="PROSITE" id="PS01124">
    <property type="entry name" value="HTH_ARAC_FAMILY_2"/>
    <property type="match status" value="1"/>
</dbReference>
<feature type="domain" description="HTH araC/xylS-type" evidence="4">
    <location>
        <begin position="224"/>
        <end position="322"/>
    </location>
</feature>
<keyword evidence="6" id="KW-1185">Reference proteome</keyword>
<dbReference type="PANTHER" id="PTHR47893:SF1">
    <property type="entry name" value="REGULATORY PROTEIN PCHR"/>
    <property type="match status" value="1"/>
</dbReference>
<gene>
    <name evidence="5" type="ORF">BTO32_06075</name>
</gene>
<dbReference type="OrthoDB" id="6670788at2"/>
<dbReference type="InterPro" id="IPR018060">
    <property type="entry name" value="HTH_AraC"/>
</dbReference>
<dbReference type="AlphaFoldDB" id="A0A1V2DV12"/>
<dbReference type="Gene3D" id="1.10.10.60">
    <property type="entry name" value="Homeodomain-like"/>
    <property type="match status" value="1"/>
</dbReference>
<dbReference type="PROSITE" id="PS00041">
    <property type="entry name" value="HTH_ARAC_FAMILY_1"/>
    <property type="match status" value="1"/>
</dbReference>
<evidence type="ECO:0000313" key="5">
    <source>
        <dbReference type="EMBL" id="ONF44543.1"/>
    </source>
</evidence>
<dbReference type="Proteomes" id="UP000189339">
    <property type="component" value="Unassembled WGS sequence"/>
</dbReference>
<dbReference type="GO" id="GO:0003700">
    <property type="term" value="F:DNA-binding transcription factor activity"/>
    <property type="evidence" value="ECO:0007669"/>
    <property type="project" value="InterPro"/>
</dbReference>
<dbReference type="GO" id="GO:0009893">
    <property type="term" value="P:positive regulation of metabolic process"/>
    <property type="evidence" value="ECO:0007669"/>
    <property type="project" value="UniProtKB-ARBA"/>
</dbReference>
<comment type="caution">
    <text evidence="5">The sequence shown here is derived from an EMBL/GenBank/DDBJ whole genome shotgun (WGS) entry which is preliminary data.</text>
</comment>
<reference evidence="5 6" key="1">
    <citation type="submission" date="2016-12" db="EMBL/GenBank/DDBJ databases">
        <title>Marinobacter lutaoensis whole genome sequencing.</title>
        <authorList>
            <person name="Verma A."/>
            <person name="Krishnamurthi S."/>
        </authorList>
    </citation>
    <scope>NUCLEOTIDE SEQUENCE [LARGE SCALE GENOMIC DNA]</scope>
    <source>
        <strain evidence="5 6">T5054</strain>
    </source>
</reference>
<proteinExistence type="predicted"/>
<dbReference type="InterPro" id="IPR020449">
    <property type="entry name" value="Tscrpt_reg_AraC-type_HTH"/>
</dbReference>
<dbReference type="InterPro" id="IPR018062">
    <property type="entry name" value="HTH_AraC-typ_CS"/>
</dbReference>
<keyword evidence="3" id="KW-0804">Transcription</keyword>
<sequence length="333" mass="37261">MSSRQPAQQIDQQQLVHLSRVLTRHHVLRAREWDHRSPLLQGRMRLHELQPGLFLRLADVRDLYDLTSESELNPGLKIAVLLRGRAEVAFGHRRLQLHGGGSPSAVMVALDRAAPFRRWGHRCGYERSLTMTLSPSWLQDRLGLARASQALHNRHLDRAFWQPSPFILSALEQLFDGLEAQPTPAWRLQLEGLALALLGEALASIGSPLASRHLAPVTRPSRLQRLWQLVASGEVDALTQRQLAERLGMSVSQLQRRFHDEVGESLGSYLRRRRLESARHALMHEGISVEEAAARAGYTSAANFATAFKRAFGMTPSHCAKQRGGSARPGHSE</sequence>
<keyword evidence="1" id="KW-0805">Transcription regulation</keyword>
<evidence type="ECO:0000313" key="6">
    <source>
        <dbReference type="Proteomes" id="UP000189339"/>
    </source>
</evidence>
<dbReference type="InterPro" id="IPR009057">
    <property type="entry name" value="Homeodomain-like_sf"/>
</dbReference>
<name>A0A1V2DV12_9GAMM</name>
<dbReference type="STRING" id="135739.BTO32_06075"/>
<protein>
    <recommendedName>
        <fullName evidence="4">HTH araC/xylS-type domain-containing protein</fullName>
    </recommendedName>
</protein>
<dbReference type="SMART" id="SM00342">
    <property type="entry name" value="HTH_ARAC"/>
    <property type="match status" value="1"/>
</dbReference>